<organism evidence="2 3">
    <name type="scientific">Amniculicola lignicola CBS 123094</name>
    <dbReference type="NCBI Taxonomy" id="1392246"/>
    <lineage>
        <taxon>Eukaryota</taxon>
        <taxon>Fungi</taxon>
        <taxon>Dikarya</taxon>
        <taxon>Ascomycota</taxon>
        <taxon>Pezizomycotina</taxon>
        <taxon>Dothideomycetes</taxon>
        <taxon>Pleosporomycetidae</taxon>
        <taxon>Pleosporales</taxon>
        <taxon>Amniculicolaceae</taxon>
        <taxon>Amniculicola</taxon>
    </lineage>
</organism>
<evidence type="ECO:0000313" key="2">
    <source>
        <dbReference type="EMBL" id="KAF1996851.1"/>
    </source>
</evidence>
<feature type="compositionally biased region" description="Acidic residues" evidence="1">
    <location>
        <begin position="37"/>
        <end position="65"/>
    </location>
</feature>
<reference evidence="2" key="1">
    <citation type="journal article" date="2020" name="Stud. Mycol.">
        <title>101 Dothideomycetes genomes: a test case for predicting lifestyles and emergence of pathogens.</title>
        <authorList>
            <person name="Haridas S."/>
            <person name="Albert R."/>
            <person name="Binder M."/>
            <person name="Bloem J."/>
            <person name="Labutti K."/>
            <person name="Salamov A."/>
            <person name="Andreopoulos B."/>
            <person name="Baker S."/>
            <person name="Barry K."/>
            <person name="Bills G."/>
            <person name="Bluhm B."/>
            <person name="Cannon C."/>
            <person name="Castanera R."/>
            <person name="Culley D."/>
            <person name="Daum C."/>
            <person name="Ezra D."/>
            <person name="Gonzalez J."/>
            <person name="Henrissat B."/>
            <person name="Kuo A."/>
            <person name="Liang C."/>
            <person name="Lipzen A."/>
            <person name="Lutzoni F."/>
            <person name="Magnuson J."/>
            <person name="Mondo S."/>
            <person name="Nolan M."/>
            <person name="Ohm R."/>
            <person name="Pangilinan J."/>
            <person name="Park H.-J."/>
            <person name="Ramirez L."/>
            <person name="Alfaro M."/>
            <person name="Sun H."/>
            <person name="Tritt A."/>
            <person name="Yoshinaga Y."/>
            <person name="Zwiers L.-H."/>
            <person name="Turgeon B."/>
            <person name="Goodwin S."/>
            <person name="Spatafora J."/>
            <person name="Crous P."/>
            <person name="Grigoriev I."/>
        </authorList>
    </citation>
    <scope>NUCLEOTIDE SEQUENCE</scope>
    <source>
        <strain evidence="2">CBS 123094</strain>
    </source>
</reference>
<feature type="compositionally biased region" description="Basic and acidic residues" evidence="1">
    <location>
        <begin position="66"/>
        <end position="75"/>
    </location>
</feature>
<dbReference type="PANTHER" id="PTHR13211">
    <property type="entry name" value="TELOMERASE CAJAL BODY PROTEIN 1"/>
    <property type="match status" value="1"/>
</dbReference>
<dbReference type="SUPFAM" id="SSF50978">
    <property type="entry name" value="WD40 repeat-like"/>
    <property type="match status" value="1"/>
</dbReference>
<dbReference type="InterPro" id="IPR036322">
    <property type="entry name" value="WD40_repeat_dom_sf"/>
</dbReference>
<sequence length="496" mass="55217">MSQQVMRTRLLASTRPEREKAKSDEGGTTDEGKESGESEEEESESEGSEDEDEDEKSEDSEDGEEAKERDEEVLSEHVSAIQVAELSPDGTCIFTSEYSKKFSVYVIDQNILQAEDPLKMTPYSQIQLTDPIWAMAASPHFDLSDLSTTTVLLSQRDTYINLYNPLWQETLSTESTQPFEIRKPLASYRNIHPLREHIIVPSSITYTRNGSYFIAGSQNEIAIFNIEYPSAPIQKIKTWPKAGFYNNTRFKGTVSALAVASTRFGGVLAVGTRERGIAFYENEGIDQTQSYSTITLEEQLKDSNDSNDMTRVAGNGVSSIKWSPCATYLYIAERNSDIIYTYDIRNAQAAVSYCTGRNALTPNKLGFDVFTPFQDQSADNSGVSHHELWAGGVDGKVRIWRDPHLKQGAVKPESEFEVGDDPVTNTLVHASGALAVVASGYWEVAGREGGRKRMVHGGMVGMPRIESRGRVDILGLSLEARPERLWEAEMVERLAR</sequence>
<dbReference type="Proteomes" id="UP000799779">
    <property type="component" value="Unassembled WGS sequence"/>
</dbReference>
<evidence type="ECO:0000313" key="3">
    <source>
        <dbReference type="Proteomes" id="UP000799779"/>
    </source>
</evidence>
<dbReference type="OrthoDB" id="239865at2759"/>
<evidence type="ECO:0000256" key="1">
    <source>
        <dbReference type="SAM" id="MobiDB-lite"/>
    </source>
</evidence>
<dbReference type="PANTHER" id="PTHR13211:SF0">
    <property type="entry name" value="TELOMERASE CAJAL BODY PROTEIN 1"/>
    <property type="match status" value="1"/>
</dbReference>
<keyword evidence="3" id="KW-1185">Reference proteome</keyword>
<feature type="compositionally biased region" description="Basic and acidic residues" evidence="1">
    <location>
        <begin position="15"/>
        <end position="36"/>
    </location>
</feature>
<proteinExistence type="predicted"/>
<dbReference type="EMBL" id="ML977620">
    <property type="protein sequence ID" value="KAF1996851.1"/>
    <property type="molecule type" value="Genomic_DNA"/>
</dbReference>
<accession>A0A6A5W9N3</accession>
<dbReference type="Gene3D" id="2.130.10.10">
    <property type="entry name" value="YVTN repeat-like/Quinoprotein amine dehydrogenase"/>
    <property type="match status" value="1"/>
</dbReference>
<protein>
    <submittedName>
        <fullName evidence="2">WD40 repeat-like protein</fullName>
    </submittedName>
</protein>
<dbReference type="InterPro" id="IPR051150">
    <property type="entry name" value="SWT21/TCAB1_mRNA_Telomere"/>
</dbReference>
<dbReference type="InterPro" id="IPR015943">
    <property type="entry name" value="WD40/YVTN_repeat-like_dom_sf"/>
</dbReference>
<name>A0A6A5W9N3_9PLEO</name>
<feature type="region of interest" description="Disordered" evidence="1">
    <location>
        <begin position="1"/>
        <end position="76"/>
    </location>
</feature>
<dbReference type="AlphaFoldDB" id="A0A6A5W9N3"/>
<gene>
    <name evidence="2" type="ORF">P154DRAFT_471966</name>
</gene>